<evidence type="ECO:0000313" key="3">
    <source>
        <dbReference type="Proteomes" id="UP001159042"/>
    </source>
</evidence>
<dbReference type="PANTHER" id="PTHR33050:SF7">
    <property type="entry name" value="RIBONUCLEASE H"/>
    <property type="match status" value="1"/>
</dbReference>
<dbReference type="CDD" id="cd03714">
    <property type="entry name" value="RT_DIRS1"/>
    <property type="match status" value="1"/>
</dbReference>
<sequence>MVPVQKRSGGRRPVLNLKRLNKYLSPRKFRLISYQKIPQFIQRNDFLAKLDLNQAYFHVPIKQSHRRFLSLVYNQRVYQMTCLPFGLATAPLTFARISNWMASYLRSQGLRIVVYLNDFLLAHQDRSCLRVNVATAISFMQNLGWVINFEKSVLEPVPVCEFLGLRWDTIGDRVSLPHQKIQSLEKDLRQILMTQRWNWKGAKRVLGKMNFAEYAIPLGRLNSRAMQRAARSLPQRNPSRKRTVPAAALEEVRWWLRNLGQASPILPRNPENFLTADASDKGWGAQVGDHFLEGRWSGHQKS</sequence>
<dbReference type="InterPro" id="IPR043502">
    <property type="entry name" value="DNA/RNA_pol_sf"/>
</dbReference>
<dbReference type="SUPFAM" id="SSF56672">
    <property type="entry name" value="DNA/RNA polymerases"/>
    <property type="match status" value="1"/>
</dbReference>
<dbReference type="Pfam" id="PF00078">
    <property type="entry name" value="RVT_1"/>
    <property type="match status" value="1"/>
</dbReference>
<evidence type="ECO:0000259" key="1">
    <source>
        <dbReference type="PROSITE" id="PS50878"/>
    </source>
</evidence>
<dbReference type="Proteomes" id="UP001159042">
    <property type="component" value="Unassembled WGS sequence"/>
</dbReference>
<proteinExistence type="predicted"/>
<accession>A0AAV8V5E0</accession>
<name>A0AAV8V5E0_9CUCU</name>
<dbReference type="Gene3D" id="3.30.70.270">
    <property type="match status" value="1"/>
</dbReference>
<reference evidence="2 3" key="1">
    <citation type="journal article" date="2023" name="Insect Mol. Biol.">
        <title>Genome sequencing provides insights into the evolution of gene families encoding plant cell wall-degrading enzymes in longhorned beetles.</title>
        <authorList>
            <person name="Shin N.R."/>
            <person name="Okamura Y."/>
            <person name="Kirsch R."/>
            <person name="Pauchet Y."/>
        </authorList>
    </citation>
    <scope>NUCLEOTIDE SEQUENCE [LARGE SCALE GENOMIC DNA]</scope>
    <source>
        <strain evidence="2">EAD_L_NR</strain>
    </source>
</reference>
<organism evidence="2 3">
    <name type="scientific">Exocentrus adspersus</name>
    <dbReference type="NCBI Taxonomy" id="1586481"/>
    <lineage>
        <taxon>Eukaryota</taxon>
        <taxon>Metazoa</taxon>
        <taxon>Ecdysozoa</taxon>
        <taxon>Arthropoda</taxon>
        <taxon>Hexapoda</taxon>
        <taxon>Insecta</taxon>
        <taxon>Pterygota</taxon>
        <taxon>Neoptera</taxon>
        <taxon>Endopterygota</taxon>
        <taxon>Coleoptera</taxon>
        <taxon>Polyphaga</taxon>
        <taxon>Cucujiformia</taxon>
        <taxon>Chrysomeloidea</taxon>
        <taxon>Cerambycidae</taxon>
        <taxon>Lamiinae</taxon>
        <taxon>Acanthocinini</taxon>
        <taxon>Exocentrus</taxon>
    </lineage>
</organism>
<keyword evidence="3" id="KW-1185">Reference proteome</keyword>
<dbReference type="GO" id="GO:0071897">
    <property type="term" value="P:DNA biosynthetic process"/>
    <property type="evidence" value="ECO:0007669"/>
    <property type="project" value="UniProtKB-ARBA"/>
</dbReference>
<evidence type="ECO:0000313" key="2">
    <source>
        <dbReference type="EMBL" id="KAJ8909391.1"/>
    </source>
</evidence>
<dbReference type="PANTHER" id="PTHR33050">
    <property type="entry name" value="REVERSE TRANSCRIPTASE DOMAIN-CONTAINING PROTEIN"/>
    <property type="match status" value="1"/>
</dbReference>
<dbReference type="PROSITE" id="PS50878">
    <property type="entry name" value="RT_POL"/>
    <property type="match status" value="1"/>
</dbReference>
<comment type="caution">
    <text evidence="2">The sequence shown here is derived from an EMBL/GenBank/DDBJ whole genome shotgun (WGS) entry which is preliminary data.</text>
</comment>
<dbReference type="InterPro" id="IPR052055">
    <property type="entry name" value="Hepadnavirus_pol/RT"/>
</dbReference>
<dbReference type="EMBL" id="JANEYG010000596">
    <property type="protein sequence ID" value="KAJ8909391.1"/>
    <property type="molecule type" value="Genomic_DNA"/>
</dbReference>
<gene>
    <name evidence="2" type="ORF">NQ315_008878</name>
</gene>
<dbReference type="AlphaFoldDB" id="A0AAV8V5E0"/>
<dbReference type="Gene3D" id="3.10.10.10">
    <property type="entry name" value="HIV Type 1 Reverse Transcriptase, subunit A, domain 1"/>
    <property type="match status" value="1"/>
</dbReference>
<dbReference type="InterPro" id="IPR043128">
    <property type="entry name" value="Rev_trsase/Diguanyl_cyclase"/>
</dbReference>
<feature type="domain" description="Reverse transcriptase" evidence="1">
    <location>
        <begin position="1"/>
        <end position="167"/>
    </location>
</feature>
<dbReference type="InterPro" id="IPR000477">
    <property type="entry name" value="RT_dom"/>
</dbReference>
<protein>
    <recommendedName>
        <fullName evidence="1">Reverse transcriptase domain-containing protein</fullName>
    </recommendedName>
</protein>